<keyword evidence="4" id="KW-0479">Metal-binding</keyword>
<evidence type="ECO:0000256" key="7">
    <source>
        <dbReference type="ARBA" id="ARBA00022997"/>
    </source>
</evidence>
<evidence type="ECO:0000256" key="1">
    <source>
        <dbReference type="ARBA" id="ARBA00001947"/>
    </source>
</evidence>
<proteinExistence type="inferred from homology"/>
<dbReference type="AlphaFoldDB" id="A0A0F4KPG8"/>
<dbReference type="STRING" id="1218508.JG29_13630"/>
<evidence type="ECO:0000256" key="3">
    <source>
        <dbReference type="ARBA" id="ARBA00022670"/>
    </source>
</evidence>
<dbReference type="InterPro" id="IPR036264">
    <property type="entry name" value="Bact_exopeptidase_dim_dom"/>
</dbReference>
<dbReference type="Proteomes" id="UP000033695">
    <property type="component" value="Unassembled WGS sequence"/>
</dbReference>
<dbReference type="InterPro" id="IPR002933">
    <property type="entry name" value="Peptidase_M20"/>
</dbReference>
<dbReference type="PANTHER" id="PTHR43808:SF31">
    <property type="entry name" value="N-ACETYL-L-CITRULLINE DEACETYLASE"/>
    <property type="match status" value="1"/>
</dbReference>
<keyword evidence="8" id="KW-0482">Metalloprotease</keyword>
<dbReference type="EMBL" id="JXBZ01000009">
    <property type="protein sequence ID" value="KJY48310.1"/>
    <property type="molecule type" value="Genomic_DNA"/>
</dbReference>
<dbReference type="PATRIC" id="fig|1218508.4.peg.1355"/>
<evidence type="ECO:0000256" key="6">
    <source>
        <dbReference type="ARBA" id="ARBA00022833"/>
    </source>
</evidence>
<dbReference type="GO" id="GO:0008237">
    <property type="term" value="F:metallopeptidase activity"/>
    <property type="evidence" value="ECO:0007669"/>
    <property type="project" value="UniProtKB-KW"/>
</dbReference>
<evidence type="ECO:0000313" key="10">
    <source>
        <dbReference type="Proteomes" id="UP000033695"/>
    </source>
</evidence>
<dbReference type="Gene3D" id="3.40.630.10">
    <property type="entry name" value="Zn peptidases"/>
    <property type="match status" value="2"/>
</dbReference>
<evidence type="ECO:0000256" key="2">
    <source>
        <dbReference type="ARBA" id="ARBA00006247"/>
    </source>
</evidence>
<dbReference type="GO" id="GO:0016805">
    <property type="term" value="F:dipeptidase activity"/>
    <property type="evidence" value="ECO:0007669"/>
    <property type="project" value="UniProtKB-KW"/>
</dbReference>
<dbReference type="SUPFAM" id="SSF53187">
    <property type="entry name" value="Zn-dependent exopeptidases"/>
    <property type="match status" value="1"/>
</dbReference>
<keyword evidence="10" id="KW-1185">Reference proteome</keyword>
<sequence>MKTLQDIDAIIAKQWPLFTEDLAKLIAIPSTRGPSQSHAPFGEQPRRALEQIVAIAKSYGFQTGIVNDAMAYVQWGEDSSNYLGVVGHLDVVSAGSGWTSDPFTLTQRNGRLYGRGVLDNKGPSLACLYALKILHETHLRPQKTVRLILGSDEESGSQDIKMYLQQQPAPVFGFTPDCKYPAVYGERGIVNYAITTTIDDGSLKQLSSLEGEQALDHVPDDIKVLVNGQPLHISGRRTPTNAPELGENALTLLAEKICQQHLVQGELASYFSWLANSFHEQHYGEGLGINFADAASGKLIVAPYLLQKTKTNLRLEIAIRYPVSYQEEEVTAGLKKALLPHSQLQIIRSLKSVRHDPHDPNVIALSQAYQEITGLDATPVTTTGATYARFMPNIIAFGPSFPGQKGIAHKQDEWMSIQDLQLNIKIYLQAILKLCKREE</sequence>
<comment type="caution">
    <text evidence="9">The sequence shown here is derived from an EMBL/GenBank/DDBJ whole genome shotgun (WGS) entry which is preliminary data.</text>
</comment>
<dbReference type="PANTHER" id="PTHR43808">
    <property type="entry name" value="ACETYLORNITHINE DEACETYLASE"/>
    <property type="match status" value="1"/>
</dbReference>
<reference evidence="9 10" key="1">
    <citation type="submission" date="2014-12" db="EMBL/GenBank/DDBJ databases">
        <title>Comparative genomics of the lactic acid bacteria isolated from the honey bee gut.</title>
        <authorList>
            <person name="Ellegaard K.M."/>
            <person name="Tamarit D."/>
            <person name="Javelind E."/>
            <person name="Olofsson T."/>
            <person name="Andersson S.G."/>
            <person name="Vasquez A."/>
        </authorList>
    </citation>
    <scope>NUCLEOTIDE SEQUENCE [LARGE SCALE GENOMIC DNA]</scope>
    <source>
        <strain evidence="9 10">Hon2</strain>
    </source>
</reference>
<evidence type="ECO:0000256" key="8">
    <source>
        <dbReference type="ARBA" id="ARBA00023049"/>
    </source>
</evidence>
<dbReference type="InterPro" id="IPR050072">
    <property type="entry name" value="Peptidase_M20A"/>
</dbReference>
<organism evidence="9 10">
    <name type="scientific">Bombilactobacillus mellis</name>
    <dbReference type="NCBI Taxonomy" id="1218508"/>
    <lineage>
        <taxon>Bacteria</taxon>
        <taxon>Bacillati</taxon>
        <taxon>Bacillota</taxon>
        <taxon>Bacilli</taxon>
        <taxon>Lactobacillales</taxon>
        <taxon>Lactobacillaceae</taxon>
        <taxon>Bombilactobacillus</taxon>
    </lineage>
</organism>
<dbReference type="OrthoDB" id="9761532at2"/>
<keyword evidence="3" id="KW-0645">Protease</keyword>
<dbReference type="GO" id="GO:0008270">
    <property type="term" value="F:zinc ion binding"/>
    <property type="evidence" value="ECO:0007669"/>
    <property type="project" value="InterPro"/>
</dbReference>
<evidence type="ECO:0000313" key="9">
    <source>
        <dbReference type="EMBL" id="KJY48310.1"/>
    </source>
</evidence>
<dbReference type="NCBIfam" id="TIGR01887">
    <property type="entry name" value="dipeptidaselike"/>
    <property type="match status" value="1"/>
</dbReference>
<evidence type="ECO:0000256" key="4">
    <source>
        <dbReference type="ARBA" id="ARBA00022723"/>
    </source>
</evidence>
<name>A0A0F4KPG8_9LACO</name>
<dbReference type="HOGENOM" id="CLU_031786_0_0_9"/>
<dbReference type="InterPro" id="IPR001261">
    <property type="entry name" value="ArgE/DapE_CS"/>
</dbReference>
<evidence type="ECO:0000256" key="5">
    <source>
        <dbReference type="ARBA" id="ARBA00022801"/>
    </source>
</evidence>
<dbReference type="GO" id="GO:0006526">
    <property type="term" value="P:L-arginine biosynthetic process"/>
    <property type="evidence" value="ECO:0007669"/>
    <property type="project" value="TreeGrafter"/>
</dbReference>
<dbReference type="Pfam" id="PF01546">
    <property type="entry name" value="Peptidase_M20"/>
    <property type="match status" value="1"/>
</dbReference>
<keyword evidence="6" id="KW-0862">Zinc</keyword>
<dbReference type="InterPro" id="IPR010964">
    <property type="entry name" value="M20A_pepV-rel"/>
</dbReference>
<gene>
    <name evidence="9" type="ORF">JG29_13630</name>
</gene>
<dbReference type="PROSITE" id="PS00758">
    <property type="entry name" value="ARGE_DAPE_CPG2_1"/>
    <property type="match status" value="1"/>
</dbReference>
<accession>A0A0F4KPG8</accession>
<comment type="cofactor">
    <cofactor evidence="1">
        <name>Zn(2+)</name>
        <dbReference type="ChEBI" id="CHEBI:29105"/>
    </cofactor>
</comment>
<keyword evidence="5" id="KW-0378">Hydrolase</keyword>
<dbReference type="SUPFAM" id="SSF55031">
    <property type="entry name" value="Bacterial exopeptidase dimerisation domain"/>
    <property type="match status" value="1"/>
</dbReference>
<dbReference type="GO" id="GO:0006508">
    <property type="term" value="P:proteolysis"/>
    <property type="evidence" value="ECO:0007669"/>
    <property type="project" value="UniProtKB-KW"/>
</dbReference>
<protein>
    <submittedName>
        <fullName evidence="9">Dipeptidase</fullName>
    </submittedName>
</protein>
<dbReference type="RefSeq" id="WP_045923199.1">
    <property type="nucleotide sequence ID" value="NZ_JBHTHW010000005.1"/>
</dbReference>
<keyword evidence="7" id="KW-0224">Dipeptidase</keyword>
<comment type="similarity">
    <text evidence="2">Belongs to the peptidase M20A family.</text>
</comment>
<dbReference type="GO" id="GO:0008777">
    <property type="term" value="F:acetylornithine deacetylase activity"/>
    <property type="evidence" value="ECO:0007669"/>
    <property type="project" value="TreeGrafter"/>
</dbReference>